<protein>
    <submittedName>
        <fullName evidence="2">Uncharacterized protein</fullName>
    </submittedName>
</protein>
<keyword evidence="1" id="KW-1133">Transmembrane helix</keyword>
<evidence type="ECO:0000313" key="2">
    <source>
        <dbReference type="EMBL" id="KAL0479199.1"/>
    </source>
</evidence>
<dbReference type="Proteomes" id="UP001431209">
    <property type="component" value="Unassembled WGS sequence"/>
</dbReference>
<dbReference type="AlphaFoldDB" id="A0AAW2YQ55"/>
<keyword evidence="1" id="KW-0812">Transmembrane</keyword>
<comment type="caution">
    <text evidence="2">The sequence shown here is derived from an EMBL/GenBank/DDBJ whole genome shotgun (WGS) entry which is preliminary data.</text>
</comment>
<proteinExistence type="predicted"/>
<keyword evidence="3" id="KW-1185">Reference proteome</keyword>
<dbReference type="EMBL" id="JAOPGA020000512">
    <property type="protein sequence ID" value="KAL0479199.1"/>
    <property type="molecule type" value="Genomic_DNA"/>
</dbReference>
<keyword evidence="1" id="KW-0472">Membrane</keyword>
<accession>A0AAW2YQ55</accession>
<evidence type="ECO:0000256" key="1">
    <source>
        <dbReference type="SAM" id="Phobius"/>
    </source>
</evidence>
<reference evidence="2 3" key="1">
    <citation type="submission" date="2024-03" db="EMBL/GenBank/DDBJ databases">
        <title>The Acrasis kona genome and developmental transcriptomes reveal deep origins of eukaryotic multicellular pathways.</title>
        <authorList>
            <person name="Sheikh S."/>
            <person name="Fu C.-J."/>
            <person name="Brown M.W."/>
            <person name="Baldauf S.L."/>
        </authorList>
    </citation>
    <scope>NUCLEOTIDE SEQUENCE [LARGE SCALE GENOMIC DNA]</scope>
    <source>
        <strain evidence="2 3">ATCC MYA-3509</strain>
    </source>
</reference>
<sequence>MRLSTNDIEFGIIVLAVVLVFIEFEISTMIVLFTLTIATRDNKKSIGPTRAFAKKQFIVSWSKRFSMAALPRRLSTYATSNKRRFSYATLRGNRKAEVLRRASIVVPFTAKGCKKVRFSAKPTTRRASVVVTYHKELVPRTLKTRLVYRRNACVGLGRWQEGCSPQTPQTPQTPQST</sequence>
<name>A0AAW2YQ55_9EUKA</name>
<gene>
    <name evidence="2" type="ORF">AKO1_008034</name>
</gene>
<feature type="transmembrane region" description="Helical" evidence="1">
    <location>
        <begin position="12"/>
        <end position="35"/>
    </location>
</feature>
<organism evidence="2 3">
    <name type="scientific">Acrasis kona</name>
    <dbReference type="NCBI Taxonomy" id="1008807"/>
    <lineage>
        <taxon>Eukaryota</taxon>
        <taxon>Discoba</taxon>
        <taxon>Heterolobosea</taxon>
        <taxon>Tetramitia</taxon>
        <taxon>Eutetramitia</taxon>
        <taxon>Acrasidae</taxon>
        <taxon>Acrasis</taxon>
    </lineage>
</organism>
<evidence type="ECO:0000313" key="3">
    <source>
        <dbReference type="Proteomes" id="UP001431209"/>
    </source>
</evidence>